<evidence type="ECO:0000259" key="4">
    <source>
        <dbReference type="SMART" id="SM00829"/>
    </source>
</evidence>
<keyword evidence="6" id="KW-1185">Reference proteome</keyword>
<dbReference type="InterPro" id="IPR011032">
    <property type="entry name" value="GroES-like_sf"/>
</dbReference>
<organism evidence="5 6">
    <name type="scientific">Cercospora zeae-maydis SCOH1-5</name>
    <dbReference type="NCBI Taxonomy" id="717836"/>
    <lineage>
        <taxon>Eukaryota</taxon>
        <taxon>Fungi</taxon>
        <taxon>Dikarya</taxon>
        <taxon>Ascomycota</taxon>
        <taxon>Pezizomycotina</taxon>
        <taxon>Dothideomycetes</taxon>
        <taxon>Dothideomycetidae</taxon>
        <taxon>Mycosphaerellales</taxon>
        <taxon>Mycosphaerellaceae</taxon>
        <taxon>Cercospora</taxon>
    </lineage>
</organism>
<dbReference type="Proteomes" id="UP000799539">
    <property type="component" value="Unassembled WGS sequence"/>
</dbReference>
<evidence type="ECO:0000256" key="2">
    <source>
        <dbReference type="ARBA" id="ARBA00011245"/>
    </source>
</evidence>
<dbReference type="EMBL" id="ML992665">
    <property type="protein sequence ID" value="KAF2216095.1"/>
    <property type="molecule type" value="Genomic_DNA"/>
</dbReference>
<comment type="subunit">
    <text evidence="2">Monomer.</text>
</comment>
<dbReference type="Gene3D" id="3.90.180.10">
    <property type="entry name" value="Medium-chain alcohol dehydrogenases, catalytic domain"/>
    <property type="match status" value="1"/>
</dbReference>
<dbReference type="InterPro" id="IPR047122">
    <property type="entry name" value="Trans-enoyl_RdTase-like"/>
</dbReference>
<dbReference type="OrthoDB" id="3233595at2759"/>
<gene>
    <name evidence="5" type="ORF">CERZMDRAFT_65455</name>
</gene>
<dbReference type="Gene3D" id="3.40.50.720">
    <property type="entry name" value="NAD(P)-binding Rossmann-like Domain"/>
    <property type="match status" value="1"/>
</dbReference>
<dbReference type="InterPro" id="IPR036291">
    <property type="entry name" value="NAD(P)-bd_dom_sf"/>
</dbReference>
<dbReference type="InterPro" id="IPR020843">
    <property type="entry name" value="ER"/>
</dbReference>
<evidence type="ECO:0000313" key="5">
    <source>
        <dbReference type="EMBL" id="KAF2216095.1"/>
    </source>
</evidence>
<dbReference type="Pfam" id="PF08240">
    <property type="entry name" value="ADH_N"/>
    <property type="match status" value="1"/>
</dbReference>
<comment type="similarity">
    <text evidence="1">Belongs to the zinc-containing alcohol dehydrogenase family.</text>
</comment>
<accession>A0A6A6FRH5</accession>
<dbReference type="AlphaFoldDB" id="A0A6A6FRH5"/>
<dbReference type="GO" id="GO:0016651">
    <property type="term" value="F:oxidoreductase activity, acting on NAD(P)H"/>
    <property type="evidence" value="ECO:0007669"/>
    <property type="project" value="InterPro"/>
</dbReference>
<sequence length="386" mass="41327">MLAAFRMSAEQRLSQITAHTRSTSSAMKEAIVAKGPKVSLRDASVPRPGPYQVVTKVIYSGSNPKDWKGPEFMPNADPLNQGDDIAGIVHEVGEHVSEFKPGDRVFAFHEMRKPGGSYAEYALSWSATTAHLPANTSFQAGAAIPLAALTAAVGLFARLQLHAPFTPPSAAINKASNDSRPATPLIIYGAASAVGSYALQLALRANIHPLICVAGKGIAHVETFIHRNKGDMIVDYRDGDEAVVKALRAAAADQHGGKIQYAFDAVSEKGSVENLGQVLDQETGRVTFVLPGKKYVLPGKIKQSLTTVGSVHGFPDDLKDFGHIYMRYIAKGLEEGWFQAHPQEVVPGGLQGVEAGLRNLKEGKASAVKYVFRIADTPGLEGHEKQ</sequence>
<dbReference type="SUPFAM" id="SSF51735">
    <property type="entry name" value="NAD(P)-binding Rossmann-fold domains"/>
    <property type="match status" value="1"/>
</dbReference>
<feature type="domain" description="Enoyl reductase (ER)" evidence="4">
    <location>
        <begin position="35"/>
        <end position="368"/>
    </location>
</feature>
<evidence type="ECO:0000256" key="1">
    <source>
        <dbReference type="ARBA" id="ARBA00008072"/>
    </source>
</evidence>
<dbReference type="PANTHER" id="PTHR45348:SF5">
    <property type="entry name" value="OXIDOREDUCTASE, PUTATIVE (AFU_ORTHOLOGUE AFUA_8G01420)-RELATED"/>
    <property type="match status" value="1"/>
</dbReference>
<evidence type="ECO:0000256" key="3">
    <source>
        <dbReference type="ARBA" id="ARBA00023002"/>
    </source>
</evidence>
<reference evidence="5" key="1">
    <citation type="journal article" date="2020" name="Stud. Mycol.">
        <title>101 Dothideomycetes genomes: a test case for predicting lifestyles and emergence of pathogens.</title>
        <authorList>
            <person name="Haridas S."/>
            <person name="Albert R."/>
            <person name="Binder M."/>
            <person name="Bloem J."/>
            <person name="Labutti K."/>
            <person name="Salamov A."/>
            <person name="Andreopoulos B."/>
            <person name="Baker S."/>
            <person name="Barry K."/>
            <person name="Bills G."/>
            <person name="Bluhm B."/>
            <person name="Cannon C."/>
            <person name="Castanera R."/>
            <person name="Culley D."/>
            <person name="Daum C."/>
            <person name="Ezra D."/>
            <person name="Gonzalez J."/>
            <person name="Henrissat B."/>
            <person name="Kuo A."/>
            <person name="Liang C."/>
            <person name="Lipzen A."/>
            <person name="Lutzoni F."/>
            <person name="Magnuson J."/>
            <person name="Mondo S."/>
            <person name="Nolan M."/>
            <person name="Ohm R."/>
            <person name="Pangilinan J."/>
            <person name="Park H.-J."/>
            <person name="Ramirez L."/>
            <person name="Alfaro M."/>
            <person name="Sun H."/>
            <person name="Tritt A."/>
            <person name="Yoshinaga Y."/>
            <person name="Zwiers L.-H."/>
            <person name="Turgeon B."/>
            <person name="Goodwin S."/>
            <person name="Spatafora J."/>
            <person name="Crous P."/>
            <person name="Grigoriev I."/>
        </authorList>
    </citation>
    <scope>NUCLEOTIDE SEQUENCE</scope>
    <source>
        <strain evidence="5">SCOH1-5</strain>
    </source>
</reference>
<dbReference type="CDD" id="cd08249">
    <property type="entry name" value="enoyl_reductase_like"/>
    <property type="match status" value="1"/>
</dbReference>
<dbReference type="SUPFAM" id="SSF50129">
    <property type="entry name" value="GroES-like"/>
    <property type="match status" value="1"/>
</dbReference>
<protein>
    <recommendedName>
        <fullName evidence="4">Enoyl reductase (ER) domain-containing protein</fullName>
    </recommendedName>
</protein>
<dbReference type="PANTHER" id="PTHR45348">
    <property type="entry name" value="HYPOTHETICAL OXIDOREDUCTASE (EUROFUNG)"/>
    <property type="match status" value="1"/>
</dbReference>
<evidence type="ECO:0000313" key="6">
    <source>
        <dbReference type="Proteomes" id="UP000799539"/>
    </source>
</evidence>
<dbReference type="SMART" id="SM00829">
    <property type="entry name" value="PKS_ER"/>
    <property type="match status" value="1"/>
</dbReference>
<proteinExistence type="inferred from homology"/>
<dbReference type="InterPro" id="IPR013154">
    <property type="entry name" value="ADH-like_N"/>
</dbReference>
<name>A0A6A6FRH5_9PEZI</name>
<keyword evidence="3" id="KW-0560">Oxidoreductase</keyword>